<proteinExistence type="predicted"/>
<evidence type="ECO:0000313" key="2">
    <source>
        <dbReference type="Proteomes" id="UP000239757"/>
    </source>
</evidence>
<dbReference type="Proteomes" id="UP000239757">
    <property type="component" value="Unassembled WGS sequence"/>
</dbReference>
<dbReference type="AlphaFoldDB" id="A0A2P5W6P6"/>
<organism evidence="1 2">
    <name type="scientific">Gossypium barbadense</name>
    <name type="common">Sea Island cotton</name>
    <name type="synonym">Hibiscus barbadensis</name>
    <dbReference type="NCBI Taxonomy" id="3634"/>
    <lineage>
        <taxon>Eukaryota</taxon>
        <taxon>Viridiplantae</taxon>
        <taxon>Streptophyta</taxon>
        <taxon>Embryophyta</taxon>
        <taxon>Tracheophyta</taxon>
        <taxon>Spermatophyta</taxon>
        <taxon>Magnoliopsida</taxon>
        <taxon>eudicotyledons</taxon>
        <taxon>Gunneridae</taxon>
        <taxon>Pentapetalae</taxon>
        <taxon>rosids</taxon>
        <taxon>malvids</taxon>
        <taxon>Malvales</taxon>
        <taxon>Malvaceae</taxon>
        <taxon>Malvoideae</taxon>
        <taxon>Gossypium</taxon>
    </lineage>
</organism>
<evidence type="ECO:0000313" key="1">
    <source>
        <dbReference type="EMBL" id="PPR86731.1"/>
    </source>
</evidence>
<dbReference type="EMBL" id="KZ668878">
    <property type="protein sequence ID" value="PPR86731.1"/>
    <property type="molecule type" value="Genomic_DNA"/>
</dbReference>
<protein>
    <submittedName>
        <fullName evidence="1">Uncharacterized protein</fullName>
    </submittedName>
</protein>
<gene>
    <name evidence="1" type="ORF">GOBAR_AA33959</name>
</gene>
<sequence length="152" mass="17190">MEEHSSPFGVQYKGAKARGDVHGLSVCRGGLSISHLFFKDDSFLFFRAKEVEALIIKDILKWYEEVSGQAINFHNFGIMFSSTVLTLLYLARCHASCGFVESIERALFDCYKDREVWQLAGLQVPTSSCIELENKDVQSAHIVYPAVMFLQN</sequence>
<name>A0A2P5W6P6_GOSBA</name>
<reference evidence="1 2" key="1">
    <citation type="submission" date="2015-01" db="EMBL/GenBank/DDBJ databases">
        <title>Genome of allotetraploid Gossypium barbadense reveals genomic plasticity and fiber elongation in cotton evolution.</title>
        <authorList>
            <person name="Chen X."/>
            <person name="Liu X."/>
            <person name="Zhao B."/>
            <person name="Zheng H."/>
            <person name="Hu Y."/>
            <person name="Lu G."/>
            <person name="Yang C."/>
            <person name="Chen J."/>
            <person name="Shan C."/>
            <person name="Zhang L."/>
            <person name="Zhou Y."/>
            <person name="Wang L."/>
            <person name="Guo W."/>
            <person name="Bai Y."/>
            <person name="Ruan J."/>
            <person name="Shangguan X."/>
            <person name="Mao Y."/>
            <person name="Jiang J."/>
            <person name="Zhu Y."/>
            <person name="Lei J."/>
            <person name="Kang H."/>
            <person name="Chen S."/>
            <person name="He X."/>
            <person name="Wang R."/>
            <person name="Wang Y."/>
            <person name="Chen J."/>
            <person name="Wang L."/>
            <person name="Yu S."/>
            <person name="Wang B."/>
            <person name="Wei J."/>
            <person name="Song S."/>
            <person name="Lu X."/>
            <person name="Gao Z."/>
            <person name="Gu W."/>
            <person name="Deng X."/>
            <person name="Ma D."/>
            <person name="Wang S."/>
            <person name="Liang W."/>
            <person name="Fang L."/>
            <person name="Cai C."/>
            <person name="Zhu X."/>
            <person name="Zhou B."/>
            <person name="Zhang Y."/>
            <person name="Chen Z."/>
            <person name="Xu S."/>
            <person name="Zhu R."/>
            <person name="Wang S."/>
            <person name="Zhang T."/>
            <person name="Zhao G."/>
        </authorList>
    </citation>
    <scope>NUCLEOTIDE SEQUENCE [LARGE SCALE GENOMIC DNA]</scope>
    <source>
        <strain evidence="2">cv. Xinhai21</strain>
        <tissue evidence="1">Leaf</tissue>
    </source>
</reference>
<dbReference type="OrthoDB" id="851239at2759"/>
<accession>A0A2P5W6P6</accession>